<comment type="caution">
    <text evidence="2">The sequence shown here is derived from an EMBL/GenBank/DDBJ whole genome shotgun (WGS) entry which is preliminary data.</text>
</comment>
<dbReference type="AlphaFoldDB" id="A0AA39XJH8"/>
<dbReference type="Pfam" id="PF10306">
    <property type="entry name" value="FLILHELTA"/>
    <property type="match status" value="1"/>
</dbReference>
<dbReference type="PANTHER" id="PTHR28002">
    <property type="entry name" value="MIOREX COMPLEX COMPONENT 11"/>
    <property type="match status" value="1"/>
</dbReference>
<organism evidence="2 3">
    <name type="scientific">Bombardia bombarda</name>
    <dbReference type="NCBI Taxonomy" id="252184"/>
    <lineage>
        <taxon>Eukaryota</taxon>
        <taxon>Fungi</taxon>
        <taxon>Dikarya</taxon>
        <taxon>Ascomycota</taxon>
        <taxon>Pezizomycotina</taxon>
        <taxon>Sordariomycetes</taxon>
        <taxon>Sordariomycetidae</taxon>
        <taxon>Sordariales</taxon>
        <taxon>Lasiosphaeriaceae</taxon>
        <taxon>Bombardia</taxon>
    </lineage>
</organism>
<gene>
    <name evidence="2" type="ORF">B0T17DRAFT_469630</name>
</gene>
<protein>
    <submittedName>
        <fullName evidence="2">Uncharacterized protein</fullName>
    </submittedName>
</protein>
<accession>A0AA39XJH8</accession>
<dbReference type="EMBL" id="JAULSR010000001">
    <property type="protein sequence ID" value="KAK0635173.1"/>
    <property type="molecule type" value="Genomic_DNA"/>
</dbReference>
<keyword evidence="1" id="KW-0472">Membrane</keyword>
<dbReference type="GO" id="GO:0005739">
    <property type="term" value="C:mitochondrion"/>
    <property type="evidence" value="ECO:0007669"/>
    <property type="project" value="TreeGrafter"/>
</dbReference>
<sequence>AGEAERVQRIINKLPAYLKTYATRFKVAPVQHLVTFLVLHEVTAIVPLVGLFGLFHYTNVAPIGKVMEYYGDYVREGVARAERYFTKKGWFGFGEGEGEEAGVMTADGGSWLPPINLEDSVEAQNDTVQSRWESADPKYKIAVEVALAYGLTKAMLPLRIMVSFWLTP</sequence>
<feature type="non-terminal residue" evidence="2">
    <location>
        <position position="1"/>
    </location>
</feature>
<evidence type="ECO:0000313" key="3">
    <source>
        <dbReference type="Proteomes" id="UP001174934"/>
    </source>
</evidence>
<name>A0AA39XJH8_9PEZI</name>
<keyword evidence="3" id="KW-1185">Reference proteome</keyword>
<reference evidence="2" key="1">
    <citation type="submission" date="2023-06" db="EMBL/GenBank/DDBJ databases">
        <title>Genome-scale phylogeny and comparative genomics of the fungal order Sordariales.</title>
        <authorList>
            <consortium name="Lawrence Berkeley National Laboratory"/>
            <person name="Hensen N."/>
            <person name="Bonometti L."/>
            <person name="Westerberg I."/>
            <person name="Brannstrom I.O."/>
            <person name="Guillou S."/>
            <person name="Cros-Aarteil S."/>
            <person name="Calhoun S."/>
            <person name="Haridas S."/>
            <person name="Kuo A."/>
            <person name="Mondo S."/>
            <person name="Pangilinan J."/>
            <person name="Riley R."/>
            <person name="LaButti K."/>
            <person name="Andreopoulos B."/>
            <person name="Lipzen A."/>
            <person name="Chen C."/>
            <person name="Yanf M."/>
            <person name="Daum C."/>
            <person name="Ng V."/>
            <person name="Clum A."/>
            <person name="Steindorff A."/>
            <person name="Ohm R."/>
            <person name="Martin F."/>
            <person name="Silar P."/>
            <person name="Natvig D."/>
            <person name="Lalanne C."/>
            <person name="Gautier V."/>
            <person name="Ament-velasquez S.L."/>
            <person name="Kruys A."/>
            <person name="Hutchinson M.I."/>
            <person name="Powell A.J."/>
            <person name="Barry K."/>
            <person name="Miller A.N."/>
            <person name="Grigoriev I.V."/>
            <person name="Debuchy R."/>
            <person name="Gladieux P."/>
            <person name="Thoren M.H."/>
            <person name="Johannesson H."/>
        </authorList>
    </citation>
    <scope>NUCLEOTIDE SEQUENCE</scope>
    <source>
        <strain evidence="2">SMH3391-2</strain>
    </source>
</reference>
<keyword evidence="1" id="KW-1133">Transmembrane helix</keyword>
<keyword evidence="1" id="KW-0812">Transmembrane</keyword>
<evidence type="ECO:0000313" key="2">
    <source>
        <dbReference type="EMBL" id="KAK0635173.1"/>
    </source>
</evidence>
<dbReference type="Proteomes" id="UP001174934">
    <property type="component" value="Unassembled WGS sequence"/>
</dbReference>
<dbReference type="PANTHER" id="PTHR28002:SF1">
    <property type="entry name" value="MIOREX COMPLEX COMPONENT 11"/>
    <property type="match status" value="1"/>
</dbReference>
<evidence type="ECO:0000256" key="1">
    <source>
        <dbReference type="SAM" id="Phobius"/>
    </source>
</evidence>
<feature type="non-terminal residue" evidence="2">
    <location>
        <position position="168"/>
    </location>
</feature>
<proteinExistence type="predicted"/>
<feature type="transmembrane region" description="Helical" evidence="1">
    <location>
        <begin position="33"/>
        <end position="57"/>
    </location>
</feature>
<dbReference type="InterPro" id="IPR018811">
    <property type="entry name" value="MRX11"/>
</dbReference>